<reference evidence="3" key="1">
    <citation type="submission" date="2015-02" db="EMBL/GenBank/DDBJ databases">
        <title>Draft Genome of Frankia sp. CpI1-S.</title>
        <authorList>
            <person name="Oshone R.T."/>
            <person name="Ngom M."/>
            <person name="Ghodhbane-Gtari F."/>
            <person name="Gtari M."/>
            <person name="Morris K."/>
            <person name="Thomas K."/>
            <person name="Sen A."/>
            <person name="Tisa L.S."/>
        </authorList>
    </citation>
    <scope>NUCLEOTIDE SEQUENCE [LARGE SCALE GENOMIC DNA]</scope>
    <source>
        <strain evidence="3">CpI1-S</strain>
    </source>
</reference>
<sequence>MTQDDDGQASPPRLRLIRGNATPEEIAAVVALLAARAVPVESPSPVRSAWADPTQALRRPLATGAGSWRRSGMSPGVRTRAGW</sequence>
<organism evidence="2 3">
    <name type="scientific">Frankia torreyi</name>
    <dbReference type="NCBI Taxonomy" id="1856"/>
    <lineage>
        <taxon>Bacteria</taxon>
        <taxon>Bacillati</taxon>
        <taxon>Actinomycetota</taxon>
        <taxon>Actinomycetes</taxon>
        <taxon>Frankiales</taxon>
        <taxon>Frankiaceae</taxon>
        <taxon>Frankia</taxon>
    </lineage>
</organism>
<dbReference type="GO" id="GO:0004658">
    <property type="term" value="F:propionyl-CoA carboxylase activity"/>
    <property type="evidence" value="ECO:0007669"/>
    <property type="project" value="InterPro"/>
</dbReference>
<evidence type="ECO:0000256" key="1">
    <source>
        <dbReference type="SAM" id="MobiDB-lite"/>
    </source>
</evidence>
<accession>A0A0D8BLA9</accession>
<dbReference type="AlphaFoldDB" id="A0A0D8BLA9"/>
<evidence type="ECO:0000313" key="2">
    <source>
        <dbReference type="EMBL" id="KJE24187.1"/>
    </source>
</evidence>
<name>A0A0D8BLA9_9ACTN</name>
<dbReference type="GO" id="GO:0003989">
    <property type="term" value="F:acetyl-CoA carboxylase activity"/>
    <property type="evidence" value="ECO:0007669"/>
    <property type="project" value="InterPro"/>
</dbReference>
<evidence type="ECO:0000313" key="3">
    <source>
        <dbReference type="Proteomes" id="UP000032545"/>
    </source>
</evidence>
<dbReference type="Pfam" id="PF13822">
    <property type="entry name" value="ACC_epsilon"/>
    <property type="match status" value="1"/>
</dbReference>
<reference evidence="2 3" key="2">
    <citation type="journal article" date="2016" name="Genome Announc.">
        <title>Permanent Draft Genome Sequences for Two Variants of Frankia sp. Strain CpI1, the First Frankia Strain Isolated from Root Nodules of Comptonia peregrina.</title>
        <authorList>
            <person name="Oshone R."/>
            <person name="Hurst S.G.IV."/>
            <person name="Abebe-Akele F."/>
            <person name="Simpson S."/>
            <person name="Morris K."/>
            <person name="Thomas W.K."/>
            <person name="Tisa L.S."/>
        </authorList>
    </citation>
    <scope>NUCLEOTIDE SEQUENCE [LARGE SCALE GENOMIC DNA]</scope>
    <source>
        <strain evidence="3">CpI1-S</strain>
    </source>
</reference>
<dbReference type="EMBL" id="JYFN01000008">
    <property type="protein sequence ID" value="KJE24187.1"/>
    <property type="molecule type" value="Genomic_DNA"/>
</dbReference>
<proteinExistence type="predicted"/>
<keyword evidence="3" id="KW-1185">Reference proteome</keyword>
<protein>
    <submittedName>
        <fullName evidence="2">Acyl-CoA carboxylase epsilon subunit</fullName>
    </submittedName>
</protein>
<comment type="caution">
    <text evidence="2">The sequence shown here is derived from an EMBL/GenBank/DDBJ whole genome shotgun (WGS) entry which is preliminary data.</text>
</comment>
<dbReference type="InterPro" id="IPR032716">
    <property type="entry name" value="ACC_epsilon"/>
</dbReference>
<dbReference type="Proteomes" id="UP000032545">
    <property type="component" value="Unassembled WGS sequence"/>
</dbReference>
<feature type="region of interest" description="Disordered" evidence="1">
    <location>
        <begin position="57"/>
        <end position="83"/>
    </location>
</feature>
<dbReference type="PATRIC" id="fig|1502723.3.peg.6161"/>
<dbReference type="OrthoDB" id="4300992at2"/>
<gene>
    <name evidence="2" type="ORF">FF36_01590</name>
</gene>